<proteinExistence type="predicted"/>
<accession>A0A9D0Z3N8</accession>
<gene>
    <name evidence="1" type="ORF">IAB74_07490</name>
</gene>
<reference evidence="1" key="1">
    <citation type="submission" date="2020-10" db="EMBL/GenBank/DDBJ databases">
        <authorList>
            <person name="Gilroy R."/>
        </authorList>
    </citation>
    <scope>NUCLEOTIDE SEQUENCE</scope>
    <source>
        <strain evidence="1">13361</strain>
    </source>
</reference>
<name>A0A9D0Z3N8_9FIRM</name>
<organism evidence="1 2">
    <name type="scientific">Candidatus Faecousia excrementigallinarum</name>
    <dbReference type="NCBI Taxonomy" id="2840806"/>
    <lineage>
        <taxon>Bacteria</taxon>
        <taxon>Bacillati</taxon>
        <taxon>Bacillota</taxon>
        <taxon>Clostridia</taxon>
        <taxon>Eubacteriales</taxon>
        <taxon>Oscillospiraceae</taxon>
        <taxon>Faecousia</taxon>
    </lineage>
</organism>
<dbReference type="Proteomes" id="UP000886796">
    <property type="component" value="Unassembled WGS sequence"/>
</dbReference>
<comment type="caution">
    <text evidence="1">The sequence shown here is derived from an EMBL/GenBank/DDBJ whole genome shotgun (WGS) entry which is preliminary data.</text>
</comment>
<evidence type="ECO:0000313" key="2">
    <source>
        <dbReference type="Proteomes" id="UP000886796"/>
    </source>
</evidence>
<dbReference type="EMBL" id="DVFK01000104">
    <property type="protein sequence ID" value="HIQ68335.1"/>
    <property type="molecule type" value="Genomic_DNA"/>
</dbReference>
<dbReference type="AlphaFoldDB" id="A0A9D0Z3N8"/>
<evidence type="ECO:0000313" key="1">
    <source>
        <dbReference type="EMBL" id="HIQ68335.1"/>
    </source>
</evidence>
<sequence length="145" mass="15877">MMPICGTDCCSRCPKRESCGGCEKVNGHPFGGTCIAAECIRKEGMEAFQVLKRTLMVEINALNIPGLQVNDLYLLSGEYVNLKYPLPNGKTVQLLDDRKVYLGNQVEIAGSDRCYGVVADEAYLLVSTYGCGGSQPEILLYKSRK</sequence>
<protein>
    <submittedName>
        <fullName evidence="1">DUF3795 domain-containing protein</fullName>
    </submittedName>
</protein>
<reference evidence="1" key="2">
    <citation type="journal article" date="2021" name="PeerJ">
        <title>Extensive microbial diversity within the chicken gut microbiome revealed by metagenomics and culture.</title>
        <authorList>
            <person name="Gilroy R."/>
            <person name="Ravi A."/>
            <person name="Getino M."/>
            <person name="Pursley I."/>
            <person name="Horton D.L."/>
            <person name="Alikhan N.F."/>
            <person name="Baker D."/>
            <person name="Gharbi K."/>
            <person name="Hall N."/>
            <person name="Watson M."/>
            <person name="Adriaenssens E.M."/>
            <person name="Foster-Nyarko E."/>
            <person name="Jarju S."/>
            <person name="Secka A."/>
            <person name="Antonio M."/>
            <person name="Oren A."/>
            <person name="Chaudhuri R.R."/>
            <person name="La Ragione R."/>
            <person name="Hildebrand F."/>
            <person name="Pallen M.J."/>
        </authorList>
    </citation>
    <scope>NUCLEOTIDE SEQUENCE</scope>
    <source>
        <strain evidence="1">13361</strain>
    </source>
</reference>